<accession>A0A4Y3WYQ8</accession>
<sequence length="191" mass="19259">MNEHSSRSTPIRRAATHVATAVALVLLVVGCGAGQEAATSTQVTHAAGAVGQVGPISVLDVEFRFAPPIAGDEVYGVGDTAPMSVTIVNNGAIADRLVRLSSPVAAAGVVVADGVVIPGGATLTAGQTGVSSIEVPYEDDAGLMALTGLREPLRSGLTYPVVLGFERAGDLVLDVPVATPDVPREPAADDR</sequence>
<protein>
    <submittedName>
        <fullName evidence="1">Putative lipoprotein LpqE</fullName>
    </submittedName>
</protein>
<dbReference type="RefSeq" id="WP_141282219.1">
    <property type="nucleotide sequence ID" value="NZ_BAAARZ010000052.1"/>
</dbReference>
<dbReference type="OrthoDB" id="5188566at2"/>
<dbReference type="InterPro" id="IPR036182">
    <property type="entry name" value="PCuAC_sf"/>
</dbReference>
<gene>
    <name evidence="1" type="primary">lpqE</name>
    <name evidence="1" type="ORF">PHY01_48690</name>
</gene>
<evidence type="ECO:0000313" key="1">
    <source>
        <dbReference type="EMBL" id="GEC22586.1"/>
    </source>
</evidence>
<dbReference type="EMBL" id="BJNG01000049">
    <property type="protein sequence ID" value="GEC22586.1"/>
    <property type="molecule type" value="Genomic_DNA"/>
</dbReference>
<evidence type="ECO:0000313" key="2">
    <source>
        <dbReference type="Proteomes" id="UP000320338"/>
    </source>
</evidence>
<reference evidence="1 2" key="1">
    <citation type="submission" date="2019-06" db="EMBL/GenBank/DDBJ databases">
        <title>Whole genome shotgun sequence of Pseudonocardia hydrocarbonoxydans NBRC 14498.</title>
        <authorList>
            <person name="Hosoyama A."/>
            <person name="Uohara A."/>
            <person name="Ohji S."/>
            <person name="Ichikawa N."/>
        </authorList>
    </citation>
    <scope>NUCLEOTIDE SEQUENCE [LARGE SCALE GENOMIC DNA]</scope>
    <source>
        <strain evidence="1 2">NBRC 14498</strain>
    </source>
</reference>
<organism evidence="1 2">
    <name type="scientific">Pseudonocardia hydrocarbonoxydans</name>
    <dbReference type="NCBI Taxonomy" id="76726"/>
    <lineage>
        <taxon>Bacteria</taxon>
        <taxon>Bacillati</taxon>
        <taxon>Actinomycetota</taxon>
        <taxon>Actinomycetes</taxon>
        <taxon>Pseudonocardiales</taxon>
        <taxon>Pseudonocardiaceae</taxon>
        <taxon>Pseudonocardia</taxon>
    </lineage>
</organism>
<name>A0A4Y3WYQ8_9PSEU</name>
<dbReference type="InterPro" id="IPR007410">
    <property type="entry name" value="LpqE-like"/>
</dbReference>
<keyword evidence="1" id="KW-0449">Lipoprotein</keyword>
<dbReference type="Proteomes" id="UP000320338">
    <property type="component" value="Unassembled WGS sequence"/>
</dbReference>
<dbReference type="Pfam" id="PF04314">
    <property type="entry name" value="PCuAC"/>
    <property type="match status" value="1"/>
</dbReference>
<dbReference type="PROSITE" id="PS51257">
    <property type="entry name" value="PROKAR_LIPOPROTEIN"/>
    <property type="match status" value="1"/>
</dbReference>
<dbReference type="SUPFAM" id="SSF110087">
    <property type="entry name" value="DR1885-like metal-binding protein"/>
    <property type="match status" value="1"/>
</dbReference>
<keyword evidence="2" id="KW-1185">Reference proteome</keyword>
<dbReference type="Gene3D" id="2.60.40.1890">
    <property type="entry name" value="PCu(A)C copper chaperone"/>
    <property type="match status" value="1"/>
</dbReference>
<proteinExistence type="predicted"/>
<comment type="caution">
    <text evidence="1">The sequence shown here is derived from an EMBL/GenBank/DDBJ whole genome shotgun (WGS) entry which is preliminary data.</text>
</comment>
<dbReference type="AlphaFoldDB" id="A0A4Y3WYQ8"/>